<evidence type="ECO:0000259" key="2">
    <source>
        <dbReference type="PROSITE" id="PS50144"/>
    </source>
</evidence>
<evidence type="ECO:0000313" key="3">
    <source>
        <dbReference type="EMBL" id="CAH2063705.1"/>
    </source>
</evidence>
<dbReference type="InterPro" id="IPR050804">
    <property type="entry name" value="MCC"/>
</dbReference>
<evidence type="ECO:0000256" key="1">
    <source>
        <dbReference type="SAM" id="Coils"/>
    </source>
</evidence>
<dbReference type="PANTHER" id="PTHR46236:SF11">
    <property type="entry name" value="TRAF-LIKE SUPERFAMILY PROTEIN"/>
    <property type="match status" value="1"/>
</dbReference>
<dbReference type="InterPro" id="IPR002083">
    <property type="entry name" value="MATH/TRAF_dom"/>
</dbReference>
<gene>
    <name evidence="3" type="ORF">TAV2_LOCUS18099</name>
</gene>
<dbReference type="Proteomes" id="UP000836841">
    <property type="component" value="Chromosome 5"/>
</dbReference>
<dbReference type="PROSITE" id="PS50144">
    <property type="entry name" value="MATH"/>
    <property type="match status" value="1"/>
</dbReference>
<protein>
    <recommendedName>
        <fullName evidence="2">MATH domain-containing protein</fullName>
    </recommendedName>
</protein>
<sequence>MLPLTKLVDKNGGYLVNGEVKIVAEVEVLEVIGNVDQSQESPIQPMKRIKLEHDNNGVSSDLLNYTPPVKEDIDDDVFQILPSQVEFVSRVFKKYPDIALELRAKNQSVRTACMYVFLSVIETLCKSLQELSNDDLMEAGNALTYLKYSGIKVDWLEQKLEEVKEKKKGEQIGETRIQELEEELKDLKRKCTDLEALLGGEKTKVLGARAPALTLDDDVVL</sequence>
<dbReference type="PANTHER" id="PTHR46236">
    <property type="entry name" value="TRAF-LIKE SUPERFAMILY PROTEIN"/>
    <property type="match status" value="1"/>
</dbReference>
<organism evidence="3 4">
    <name type="scientific">Thlaspi arvense</name>
    <name type="common">Field penny-cress</name>
    <dbReference type="NCBI Taxonomy" id="13288"/>
    <lineage>
        <taxon>Eukaryota</taxon>
        <taxon>Viridiplantae</taxon>
        <taxon>Streptophyta</taxon>
        <taxon>Embryophyta</taxon>
        <taxon>Tracheophyta</taxon>
        <taxon>Spermatophyta</taxon>
        <taxon>Magnoliopsida</taxon>
        <taxon>eudicotyledons</taxon>
        <taxon>Gunneridae</taxon>
        <taxon>Pentapetalae</taxon>
        <taxon>rosids</taxon>
        <taxon>malvids</taxon>
        <taxon>Brassicales</taxon>
        <taxon>Brassicaceae</taxon>
        <taxon>Thlaspideae</taxon>
        <taxon>Thlaspi</taxon>
    </lineage>
</organism>
<name>A0AAU9SCY0_THLAR</name>
<feature type="domain" description="MATH" evidence="2">
    <location>
        <begin position="1"/>
        <end position="26"/>
    </location>
</feature>
<accession>A0AAU9SCY0</accession>
<reference evidence="3 4" key="1">
    <citation type="submission" date="2022-03" db="EMBL/GenBank/DDBJ databases">
        <authorList>
            <person name="Nunn A."/>
            <person name="Chopra R."/>
            <person name="Nunn A."/>
            <person name="Contreras Garrido A."/>
        </authorList>
    </citation>
    <scope>NUCLEOTIDE SEQUENCE [LARGE SCALE GENOMIC DNA]</scope>
</reference>
<evidence type="ECO:0000313" key="4">
    <source>
        <dbReference type="Proteomes" id="UP000836841"/>
    </source>
</evidence>
<dbReference type="EMBL" id="OU466861">
    <property type="protein sequence ID" value="CAH2063705.1"/>
    <property type="molecule type" value="Genomic_DNA"/>
</dbReference>
<keyword evidence="1" id="KW-0175">Coiled coil</keyword>
<dbReference type="AlphaFoldDB" id="A0AAU9SCY0"/>
<keyword evidence="4" id="KW-1185">Reference proteome</keyword>
<proteinExistence type="predicted"/>
<feature type="coiled-coil region" evidence="1">
    <location>
        <begin position="170"/>
        <end position="197"/>
    </location>
</feature>